<evidence type="ECO:0000259" key="2">
    <source>
        <dbReference type="SMART" id="SM01272"/>
    </source>
</evidence>
<feature type="compositionally biased region" description="Low complexity" evidence="1">
    <location>
        <begin position="37"/>
        <end position="60"/>
    </location>
</feature>
<sequence>MNHPRSFGSNGVGRRSPAHRSDAPNWRSGAGAPPVRSSSGLQNHVSSNSSSPPSTGRPSSAIEDEELRGGAHDVHGRLLYLTMCLVGQFVEVQLKDGSVFSGIFHTANMDKDFGVVLKMARLTKEAGGKSGKGDAVKQAARKPPTKSLIIYAKDLVQIDAKDVSLTGEYLPNGRSRENKNELLTDSFISQNRRDTERELKPWKPDSEAPRNLGLDTTFQNSWNRNWDQFETNKALFGVETTFDEELYTTKLEKGPQTREREREASRLAREIEGDSTRNNHLAEDRGVSDAELDTLDEESRFSSVLRSHTEGDGEDDHHKAANSWNEETFGSVSGSTESNVSTPTAVERPLQDSSQQVPATSSPRSSASASDAGLQALNLNTSVSEEVLRDFRDFKETTKKGKKDQVNELKHFSENFKERTVKDFDGRLPKSSSAAAKLSDDLRPGDAKPSLPTISPPPASALPIPVGLSSSSSGTNSVSSSRPRSPIKPAAPKASESPSPEIEADRPSTPAAPASAANNSATGNKKSLLNPNAKEFKLNPNAKVFTPSFPPARPASPINPSPIYVPAGVPVAPMQGMPVYMQQPGQPAQYTQYNNTMAATGVTTSPYIQPSATFIPGPAGPPIKLPPQTQAQVGASPYGQQQAIRYMPPTMQPTPAYPHPNQYPQQVIYGQPPLVYIHQYPQAMMQGQPLQMQQGPLGPPSQLSQPQRGEGLHSNVLVGQSPPLQSPLHSPVPRSQAVPVSVASSSGAWTG</sequence>
<feature type="compositionally biased region" description="Low complexity" evidence="1">
    <location>
        <begin position="359"/>
        <end position="371"/>
    </location>
</feature>
<feature type="compositionally biased region" description="Basic and acidic residues" evidence="1">
    <location>
        <begin position="307"/>
        <end position="319"/>
    </location>
</feature>
<dbReference type="Pfam" id="PF14438">
    <property type="entry name" value="SM-ATX"/>
    <property type="match status" value="1"/>
</dbReference>
<name>D8RJA7_SELML</name>
<dbReference type="Proteomes" id="UP000001514">
    <property type="component" value="Unassembled WGS sequence"/>
</dbReference>
<dbReference type="FunCoup" id="D8RJA7">
    <property type="interactions" value="3368"/>
</dbReference>
<dbReference type="InterPro" id="IPR045117">
    <property type="entry name" value="ATXN2-like"/>
</dbReference>
<feature type="region of interest" description="Disordered" evidence="1">
    <location>
        <begin position="1"/>
        <end position="62"/>
    </location>
</feature>
<feature type="region of interest" description="Disordered" evidence="1">
    <location>
        <begin position="248"/>
        <end position="371"/>
    </location>
</feature>
<feature type="compositionally biased region" description="Low complexity" evidence="1">
    <location>
        <begin position="720"/>
        <end position="751"/>
    </location>
</feature>
<accession>D8RJA7</accession>
<feature type="compositionally biased region" description="Low complexity" evidence="1">
    <location>
        <begin position="689"/>
        <end position="707"/>
    </location>
</feature>
<dbReference type="InterPro" id="IPR025852">
    <property type="entry name" value="SM_dom_ATX"/>
</dbReference>
<proteinExistence type="predicted"/>
<evidence type="ECO:0000313" key="3">
    <source>
        <dbReference type="EMBL" id="EFJ27880.1"/>
    </source>
</evidence>
<dbReference type="Gramene" id="EFJ27880">
    <property type="protein sequence ID" value="EFJ27880"/>
    <property type="gene ID" value="SELMODRAFT_411870"/>
</dbReference>
<gene>
    <name evidence="3" type="ORF">SELMODRAFT_411870</name>
</gene>
<evidence type="ECO:0000313" key="4">
    <source>
        <dbReference type="Proteomes" id="UP000001514"/>
    </source>
</evidence>
<dbReference type="InParanoid" id="D8RJA7"/>
<dbReference type="PANTHER" id="PTHR12854:SF7">
    <property type="entry name" value="ATAXIN-2 HOMOLOG"/>
    <property type="match status" value="1"/>
</dbReference>
<feature type="compositionally biased region" description="Polar residues" evidence="1">
    <location>
        <begin position="322"/>
        <end position="344"/>
    </location>
</feature>
<feature type="region of interest" description="Disordered" evidence="1">
    <location>
        <begin position="412"/>
        <end position="531"/>
    </location>
</feature>
<feature type="compositionally biased region" description="Basic and acidic residues" evidence="1">
    <location>
        <begin position="250"/>
        <end position="288"/>
    </location>
</feature>
<keyword evidence="4" id="KW-1185">Reference proteome</keyword>
<dbReference type="OrthoDB" id="2275718at2759"/>
<dbReference type="STRING" id="88036.D8RJA7"/>
<feature type="compositionally biased region" description="Low complexity" evidence="1">
    <location>
        <begin position="461"/>
        <end position="522"/>
    </location>
</feature>
<dbReference type="HOGENOM" id="CLU_022637_0_0_1"/>
<feature type="region of interest" description="Disordered" evidence="1">
    <location>
        <begin position="192"/>
        <end position="214"/>
    </location>
</feature>
<feature type="region of interest" description="Disordered" evidence="1">
    <location>
        <begin position="689"/>
        <end position="751"/>
    </location>
</feature>
<evidence type="ECO:0000256" key="1">
    <source>
        <dbReference type="SAM" id="MobiDB-lite"/>
    </source>
</evidence>
<dbReference type="Pfam" id="PF06741">
    <property type="entry name" value="LsmAD"/>
    <property type="match status" value="1"/>
</dbReference>
<dbReference type="AlphaFoldDB" id="D8RJA7"/>
<dbReference type="GO" id="GO:0034063">
    <property type="term" value="P:stress granule assembly"/>
    <property type="evidence" value="ECO:0000318"/>
    <property type="project" value="GO_Central"/>
</dbReference>
<feature type="domain" description="LsmAD" evidence="2">
    <location>
        <begin position="236"/>
        <end position="307"/>
    </location>
</feature>
<dbReference type="eggNOG" id="KOG2375">
    <property type="taxonomic scope" value="Eukaryota"/>
</dbReference>
<dbReference type="GO" id="GO:0010494">
    <property type="term" value="C:cytoplasmic stress granule"/>
    <property type="evidence" value="ECO:0000318"/>
    <property type="project" value="GO_Central"/>
</dbReference>
<dbReference type="PANTHER" id="PTHR12854">
    <property type="entry name" value="ATAXIN 2-RELATED"/>
    <property type="match status" value="1"/>
</dbReference>
<dbReference type="SMART" id="SM01272">
    <property type="entry name" value="LsmAD"/>
    <property type="match status" value="1"/>
</dbReference>
<protein>
    <recommendedName>
        <fullName evidence="2">LsmAD domain-containing protein</fullName>
    </recommendedName>
</protein>
<dbReference type="EMBL" id="GL377581">
    <property type="protein sequence ID" value="EFJ27880.1"/>
    <property type="molecule type" value="Genomic_DNA"/>
</dbReference>
<dbReference type="InterPro" id="IPR009604">
    <property type="entry name" value="LsmAD_domain"/>
</dbReference>
<organism evidence="4">
    <name type="scientific">Selaginella moellendorffii</name>
    <name type="common">Spikemoss</name>
    <dbReference type="NCBI Taxonomy" id="88036"/>
    <lineage>
        <taxon>Eukaryota</taxon>
        <taxon>Viridiplantae</taxon>
        <taxon>Streptophyta</taxon>
        <taxon>Embryophyta</taxon>
        <taxon>Tracheophyta</taxon>
        <taxon>Lycopodiopsida</taxon>
        <taxon>Selaginellales</taxon>
        <taxon>Selaginellaceae</taxon>
        <taxon>Selaginella</taxon>
    </lineage>
</organism>
<feature type="compositionally biased region" description="Basic and acidic residues" evidence="1">
    <location>
        <begin position="412"/>
        <end position="428"/>
    </location>
</feature>
<dbReference type="OMA" id="ISQACHE"/>
<dbReference type="GO" id="GO:0003729">
    <property type="term" value="F:mRNA binding"/>
    <property type="evidence" value="ECO:0000318"/>
    <property type="project" value="GO_Central"/>
</dbReference>
<feature type="compositionally biased region" description="Basic and acidic residues" evidence="1">
    <location>
        <begin position="192"/>
        <end position="208"/>
    </location>
</feature>
<dbReference type="KEGG" id="smo:SELMODRAFT_411870"/>
<reference evidence="3 4" key="1">
    <citation type="journal article" date="2011" name="Science">
        <title>The Selaginella genome identifies genetic changes associated with the evolution of vascular plants.</title>
        <authorList>
            <person name="Banks J.A."/>
            <person name="Nishiyama T."/>
            <person name="Hasebe M."/>
            <person name="Bowman J.L."/>
            <person name="Gribskov M."/>
            <person name="dePamphilis C."/>
            <person name="Albert V.A."/>
            <person name="Aono N."/>
            <person name="Aoyama T."/>
            <person name="Ambrose B.A."/>
            <person name="Ashton N.W."/>
            <person name="Axtell M.J."/>
            <person name="Barker E."/>
            <person name="Barker M.S."/>
            <person name="Bennetzen J.L."/>
            <person name="Bonawitz N.D."/>
            <person name="Chapple C."/>
            <person name="Cheng C."/>
            <person name="Correa L.G."/>
            <person name="Dacre M."/>
            <person name="DeBarry J."/>
            <person name="Dreyer I."/>
            <person name="Elias M."/>
            <person name="Engstrom E.M."/>
            <person name="Estelle M."/>
            <person name="Feng L."/>
            <person name="Finet C."/>
            <person name="Floyd S.K."/>
            <person name="Frommer W.B."/>
            <person name="Fujita T."/>
            <person name="Gramzow L."/>
            <person name="Gutensohn M."/>
            <person name="Harholt J."/>
            <person name="Hattori M."/>
            <person name="Heyl A."/>
            <person name="Hirai T."/>
            <person name="Hiwatashi Y."/>
            <person name="Ishikawa M."/>
            <person name="Iwata M."/>
            <person name="Karol K.G."/>
            <person name="Koehler B."/>
            <person name="Kolukisaoglu U."/>
            <person name="Kubo M."/>
            <person name="Kurata T."/>
            <person name="Lalonde S."/>
            <person name="Li K."/>
            <person name="Li Y."/>
            <person name="Litt A."/>
            <person name="Lyons E."/>
            <person name="Manning G."/>
            <person name="Maruyama T."/>
            <person name="Michael T.P."/>
            <person name="Mikami K."/>
            <person name="Miyazaki S."/>
            <person name="Morinaga S."/>
            <person name="Murata T."/>
            <person name="Mueller-Roeber B."/>
            <person name="Nelson D.R."/>
            <person name="Obara M."/>
            <person name="Oguri Y."/>
            <person name="Olmstead R.G."/>
            <person name="Onodera N."/>
            <person name="Petersen B.L."/>
            <person name="Pils B."/>
            <person name="Prigge M."/>
            <person name="Rensing S.A."/>
            <person name="Riano-Pachon D.M."/>
            <person name="Roberts A.W."/>
            <person name="Sato Y."/>
            <person name="Scheller H.V."/>
            <person name="Schulz B."/>
            <person name="Schulz C."/>
            <person name="Shakirov E.V."/>
            <person name="Shibagaki N."/>
            <person name="Shinohara N."/>
            <person name="Shippen D.E."/>
            <person name="Soerensen I."/>
            <person name="Sotooka R."/>
            <person name="Sugimoto N."/>
            <person name="Sugita M."/>
            <person name="Sumikawa N."/>
            <person name="Tanurdzic M."/>
            <person name="Theissen G."/>
            <person name="Ulvskov P."/>
            <person name="Wakazuki S."/>
            <person name="Weng J.K."/>
            <person name="Willats W.W."/>
            <person name="Wipf D."/>
            <person name="Wolf P.G."/>
            <person name="Yang L."/>
            <person name="Zimmer A.D."/>
            <person name="Zhu Q."/>
            <person name="Mitros T."/>
            <person name="Hellsten U."/>
            <person name="Loque D."/>
            <person name="Otillar R."/>
            <person name="Salamov A."/>
            <person name="Schmutz J."/>
            <person name="Shapiro H."/>
            <person name="Lindquist E."/>
            <person name="Lucas S."/>
            <person name="Rokhsar D."/>
            <person name="Grigoriev I.V."/>
        </authorList>
    </citation>
    <scope>NUCLEOTIDE SEQUENCE [LARGE SCALE GENOMIC DNA]</scope>
</reference>